<feature type="compositionally biased region" description="Basic and acidic residues" evidence="1">
    <location>
        <begin position="308"/>
        <end position="322"/>
    </location>
</feature>
<feature type="region of interest" description="Disordered" evidence="1">
    <location>
        <begin position="1"/>
        <end position="49"/>
    </location>
</feature>
<evidence type="ECO:0000313" key="3">
    <source>
        <dbReference type="Proteomes" id="UP000190648"/>
    </source>
</evidence>
<name>A0A1V4KE17_PATFA</name>
<protein>
    <submittedName>
        <fullName evidence="2">Uncharacterized protein</fullName>
    </submittedName>
</protein>
<dbReference type="AlphaFoldDB" id="A0A1V4KE17"/>
<evidence type="ECO:0000256" key="1">
    <source>
        <dbReference type="SAM" id="MobiDB-lite"/>
    </source>
</evidence>
<dbReference type="Proteomes" id="UP000190648">
    <property type="component" value="Unassembled WGS sequence"/>
</dbReference>
<sequence>MVWQGTCHLQQQQPGKRRQPGTPSGSEQSAPGGRPSPRAAGEEAPPSRQASLLRAILAGDELEEKAETVVQEVLERVKALDQSVHVLRRAPPELSGRLFASARGAEALGASPAHRRDEIRWVAQEIVDTMLDSVGEHVGSSTSGAAEPGLAPRQKPSELVTGGAAQADKSGEESWRDAELAASDTASLQSAVDQAATEAIGSVTSTLSSFVAAQFEPDFHCQFSEVLKLQDVVEGQGSARASEQQLPEASKTVKLPPLKNTANVSLVCGALAEESIQKAISRVQQLDAELADYARTIVQEVLKTAKKLEQEPKSEQTSEKLQPRKLLPPLRLPPPVSPLEEAGKFKKSSPNVLRPLPQAFTGRSPDQFSLLNKQGTNSASVSLSPQTIGICQEEWRERIFCLLGRHVCRSLTRSLTWLEQRTAQLTNNSPLHLEMCFTRITHLLL</sequence>
<reference evidence="2 3" key="1">
    <citation type="submission" date="2016-02" db="EMBL/GenBank/DDBJ databases">
        <title>Band-tailed pigeon sequencing and assembly.</title>
        <authorList>
            <person name="Soares A.E."/>
            <person name="Novak B.J."/>
            <person name="Rice E.S."/>
            <person name="O'Connell B."/>
            <person name="Chang D."/>
            <person name="Weber S."/>
            <person name="Shapiro B."/>
        </authorList>
    </citation>
    <scope>NUCLEOTIDE SEQUENCE [LARGE SCALE GENOMIC DNA]</scope>
    <source>
        <strain evidence="2">BTP2013</strain>
        <tissue evidence="2">Blood</tissue>
    </source>
</reference>
<dbReference type="EMBL" id="LSYS01003456">
    <property type="protein sequence ID" value="OPJ82664.1"/>
    <property type="molecule type" value="Genomic_DNA"/>
</dbReference>
<feature type="region of interest" description="Disordered" evidence="1">
    <location>
        <begin position="308"/>
        <end position="333"/>
    </location>
</feature>
<dbReference type="STRING" id="372326.A0A1V4KE17"/>
<accession>A0A1V4KE17</accession>
<feature type="region of interest" description="Disordered" evidence="1">
    <location>
        <begin position="135"/>
        <end position="173"/>
    </location>
</feature>
<comment type="caution">
    <text evidence="2">The sequence shown here is derived from an EMBL/GenBank/DDBJ whole genome shotgun (WGS) entry which is preliminary data.</text>
</comment>
<evidence type="ECO:0000313" key="2">
    <source>
        <dbReference type="EMBL" id="OPJ82664.1"/>
    </source>
</evidence>
<gene>
    <name evidence="2" type="ORF">AV530_004796</name>
</gene>
<proteinExistence type="predicted"/>
<keyword evidence="3" id="KW-1185">Reference proteome</keyword>
<dbReference type="OrthoDB" id="9218558at2759"/>
<organism evidence="2 3">
    <name type="scientific">Patagioenas fasciata monilis</name>
    <dbReference type="NCBI Taxonomy" id="372326"/>
    <lineage>
        <taxon>Eukaryota</taxon>
        <taxon>Metazoa</taxon>
        <taxon>Chordata</taxon>
        <taxon>Craniata</taxon>
        <taxon>Vertebrata</taxon>
        <taxon>Euteleostomi</taxon>
        <taxon>Archelosauria</taxon>
        <taxon>Archosauria</taxon>
        <taxon>Dinosauria</taxon>
        <taxon>Saurischia</taxon>
        <taxon>Theropoda</taxon>
        <taxon>Coelurosauria</taxon>
        <taxon>Aves</taxon>
        <taxon>Neognathae</taxon>
        <taxon>Neoaves</taxon>
        <taxon>Columbimorphae</taxon>
        <taxon>Columbiformes</taxon>
        <taxon>Columbidae</taxon>
        <taxon>Patagioenas</taxon>
    </lineage>
</organism>